<dbReference type="Gene3D" id="1.10.240.10">
    <property type="entry name" value="Tyrosyl-Transfer RNA Synthetase"/>
    <property type="match status" value="1"/>
</dbReference>
<evidence type="ECO:0000256" key="9">
    <source>
        <dbReference type="PROSITE-ProRule" id="PRU00182"/>
    </source>
</evidence>
<organism evidence="11 12">
    <name type="scientific">Candidatus Woesebacteria bacterium RIFCSPHIGHO2_01_FULL_41_10</name>
    <dbReference type="NCBI Taxonomy" id="1802500"/>
    <lineage>
        <taxon>Bacteria</taxon>
        <taxon>Candidatus Woeseibacteriota</taxon>
    </lineage>
</organism>
<dbReference type="InterPro" id="IPR024088">
    <property type="entry name" value="Tyr-tRNA-ligase_bac-type"/>
</dbReference>
<evidence type="ECO:0000256" key="8">
    <source>
        <dbReference type="NCBIfam" id="TIGR00234"/>
    </source>
</evidence>
<dbReference type="GO" id="GO:0003723">
    <property type="term" value="F:RNA binding"/>
    <property type="evidence" value="ECO:0007669"/>
    <property type="project" value="UniProtKB-KW"/>
</dbReference>
<dbReference type="InterPro" id="IPR036986">
    <property type="entry name" value="S4_RNA-bd_sf"/>
</dbReference>
<keyword evidence="6 10" id="KW-0030">Aminoacyl-tRNA synthetase</keyword>
<dbReference type="STRING" id="1802500.A2801_02745"/>
<keyword evidence="2 10" id="KW-0436">Ligase</keyword>
<dbReference type="Gene3D" id="3.10.290.10">
    <property type="entry name" value="RNA-binding S4 domain"/>
    <property type="match status" value="1"/>
</dbReference>
<evidence type="ECO:0000256" key="7">
    <source>
        <dbReference type="ARBA" id="ARBA00048248"/>
    </source>
</evidence>
<dbReference type="PANTHER" id="PTHR11766">
    <property type="entry name" value="TYROSYL-TRNA SYNTHETASE"/>
    <property type="match status" value="1"/>
</dbReference>
<evidence type="ECO:0000256" key="4">
    <source>
        <dbReference type="ARBA" id="ARBA00022840"/>
    </source>
</evidence>
<dbReference type="Pfam" id="PF00579">
    <property type="entry name" value="tRNA-synt_1b"/>
    <property type="match status" value="1"/>
</dbReference>
<dbReference type="GO" id="GO:0006437">
    <property type="term" value="P:tyrosyl-tRNA aminoacylation"/>
    <property type="evidence" value="ECO:0007669"/>
    <property type="project" value="UniProtKB-UniRule"/>
</dbReference>
<evidence type="ECO:0000256" key="6">
    <source>
        <dbReference type="ARBA" id="ARBA00023146"/>
    </source>
</evidence>
<dbReference type="SUPFAM" id="SSF52374">
    <property type="entry name" value="Nucleotidylyl transferase"/>
    <property type="match status" value="1"/>
</dbReference>
<gene>
    <name evidence="11" type="ORF">A2801_02745</name>
</gene>
<dbReference type="PANTHER" id="PTHR11766:SF1">
    <property type="entry name" value="TYROSINE--TRNA LIGASE"/>
    <property type="match status" value="1"/>
</dbReference>
<dbReference type="SUPFAM" id="SSF55174">
    <property type="entry name" value="Alpha-L RNA-binding motif"/>
    <property type="match status" value="1"/>
</dbReference>
<dbReference type="EC" id="6.1.1.1" evidence="1 8"/>
<evidence type="ECO:0000256" key="3">
    <source>
        <dbReference type="ARBA" id="ARBA00022741"/>
    </source>
</evidence>
<dbReference type="Proteomes" id="UP000177263">
    <property type="component" value="Unassembled WGS sequence"/>
</dbReference>
<evidence type="ECO:0000313" key="11">
    <source>
        <dbReference type="EMBL" id="OGM28856.1"/>
    </source>
</evidence>
<dbReference type="CDD" id="cd00165">
    <property type="entry name" value="S4"/>
    <property type="match status" value="1"/>
</dbReference>
<evidence type="ECO:0000256" key="5">
    <source>
        <dbReference type="ARBA" id="ARBA00022917"/>
    </source>
</evidence>
<dbReference type="InterPro" id="IPR001412">
    <property type="entry name" value="aa-tRNA-synth_I_CS"/>
</dbReference>
<accession>A0A1F7YNE9</accession>
<keyword evidence="3 10" id="KW-0547">Nucleotide-binding</keyword>
<sequence length="393" mass="43666">MDIDTLLSRGVAEILPSKEGLKKLMSERKIKLYQGFDPTGAQLHIGHAVALRKLRQFQDLGHEVIFLVGDGTGQAGDPSGKVSTRENFFTTEELRENARDYVMQAGKIVRFDGENPVKILYNGDWLNKLSLTEILGIAEHFSVQQLLERDMFQERLKEGNSINLREFLYPLLQGFDSVAMDVDLELGGTDQTFNMLAGRTLMKAMKNKEKYVLSVPLLSDASGRKIGKSEGNVIGLTDEPSEFYGKIMALSDGSIVSCFELLTDTSVDEIAEIKKAIEGGSNPIDYKKRLAFELTRQLNSADAAKTAQTEFEKTFQDKAPDFSQVLKISKKMATVMDVICLGLDISNSDAKRLIKQGAIEHNNTQVVDSKATVAEGDTFRLGKKRYITVSFTK</sequence>
<dbReference type="PROSITE" id="PS50889">
    <property type="entry name" value="S4"/>
    <property type="match status" value="1"/>
</dbReference>
<evidence type="ECO:0000256" key="10">
    <source>
        <dbReference type="RuleBase" id="RU363036"/>
    </source>
</evidence>
<dbReference type="EMBL" id="MGGM01000023">
    <property type="protein sequence ID" value="OGM28856.1"/>
    <property type="molecule type" value="Genomic_DNA"/>
</dbReference>
<dbReference type="InterPro" id="IPR002307">
    <property type="entry name" value="Tyr-tRNA-ligase"/>
</dbReference>
<dbReference type="Gene3D" id="3.40.50.620">
    <property type="entry name" value="HUPs"/>
    <property type="match status" value="1"/>
</dbReference>
<dbReference type="PRINTS" id="PR01040">
    <property type="entry name" value="TRNASYNTHTYR"/>
</dbReference>
<keyword evidence="5 10" id="KW-0648">Protein biosynthesis</keyword>
<dbReference type="GO" id="GO:0004831">
    <property type="term" value="F:tyrosine-tRNA ligase activity"/>
    <property type="evidence" value="ECO:0007669"/>
    <property type="project" value="UniProtKB-UniRule"/>
</dbReference>
<reference evidence="11 12" key="1">
    <citation type="journal article" date="2016" name="Nat. Commun.">
        <title>Thousands of microbial genomes shed light on interconnected biogeochemical processes in an aquifer system.</title>
        <authorList>
            <person name="Anantharaman K."/>
            <person name="Brown C.T."/>
            <person name="Hug L.A."/>
            <person name="Sharon I."/>
            <person name="Castelle C.J."/>
            <person name="Probst A.J."/>
            <person name="Thomas B.C."/>
            <person name="Singh A."/>
            <person name="Wilkins M.J."/>
            <person name="Karaoz U."/>
            <person name="Brodie E.L."/>
            <person name="Williams K.H."/>
            <person name="Hubbard S.S."/>
            <person name="Banfield J.F."/>
        </authorList>
    </citation>
    <scope>NUCLEOTIDE SEQUENCE [LARGE SCALE GENOMIC DNA]</scope>
</reference>
<dbReference type="GO" id="GO:0005524">
    <property type="term" value="F:ATP binding"/>
    <property type="evidence" value="ECO:0007669"/>
    <property type="project" value="UniProtKB-KW"/>
</dbReference>
<dbReference type="PROSITE" id="PS00178">
    <property type="entry name" value="AA_TRNA_LIGASE_I"/>
    <property type="match status" value="1"/>
</dbReference>
<dbReference type="AlphaFoldDB" id="A0A1F7YNE9"/>
<comment type="catalytic activity">
    <reaction evidence="7">
        <text>tRNA(Tyr) + L-tyrosine + ATP = L-tyrosyl-tRNA(Tyr) + AMP + diphosphate + H(+)</text>
        <dbReference type="Rhea" id="RHEA:10220"/>
        <dbReference type="Rhea" id="RHEA-COMP:9706"/>
        <dbReference type="Rhea" id="RHEA-COMP:9707"/>
        <dbReference type="ChEBI" id="CHEBI:15378"/>
        <dbReference type="ChEBI" id="CHEBI:30616"/>
        <dbReference type="ChEBI" id="CHEBI:33019"/>
        <dbReference type="ChEBI" id="CHEBI:58315"/>
        <dbReference type="ChEBI" id="CHEBI:78442"/>
        <dbReference type="ChEBI" id="CHEBI:78536"/>
        <dbReference type="ChEBI" id="CHEBI:456215"/>
        <dbReference type="EC" id="6.1.1.1"/>
    </reaction>
</comment>
<name>A0A1F7YNE9_9BACT</name>
<dbReference type="InterPro" id="IPR002305">
    <property type="entry name" value="aa-tRNA-synth_Ic"/>
</dbReference>
<dbReference type="GO" id="GO:0005829">
    <property type="term" value="C:cytosol"/>
    <property type="evidence" value="ECO:0007669"/>
    <property type="project" value="TreeGrafter"/>
</dbReference>
<evidence type="ECO:0000313" key="12">
    <source>
        <dbReference type="Proteomes" id="UP000177263"/>
    </source>
</evidence>
<comment type="similarity">
    <text evidence="10">Belongs to the class-I aminoacyl-tRNA synthetase family.</text>
</comment>
<evidence type="ECO:0000256" key="2">
    <source>
        <dbReference type="ARBA" id="ARBA00022598"/>
    </source>
</evidence>
<proteinExistence type="inferred from homology"/>
<protein>
    <recommendedName>
        <fullName evidence="1 8">Tyrosine--tRNA ligase</fullName>
        <ecNumber evidence="1 8">6.1.1.1</ecNumber>
    </recommendedName>
</protein>
<keyword evidence="4 10" id="KW-0067">ATP-binding</keyword>
<comment type="caution">
    <text evidence="11">The sequence shown here is derived from an EMBL/GenBank/DDBJ whole genome shotgun (WGS) entry which is preliminary data.</text>
</comment>
<dbReference type="CDD" id="cd00805">
    <property type="entry name" value="TyrRS_core"/>
    <property type="match status" value="1"/>
</dbReference>
<keyword evidence="9" id="KW-0694">RNA-binding</keyword>
<dbReference type="InterPro" id="IPR014729">
    <property type="entry name" value="Rossmann-like_a/b/a_fold"/>
</dbReference>
<evidence type="ECO:0000256" key="1">
    <source>
        <dbReference type="ARBA" id="ARBA00013160"/>
    </source>
</evidence>
<dbReference type="NCBIfam" id="TIGR00234">
    <property type="entry name" value="tyrS"/>
    <property type="match status" value="1"/>
</dbReference>